<reference evidence="2" key="1">
    <citation type="submission" date="2013-11" db="EMBL/GenBank/DDBJ databases">
        <authorList>
            <person name="Hoang H.T."/>
            <person name="Killian M.L."/>
            <person name="Madson D.M."/>
            <person name="Arruda P.H.E."/>
            <person name="Sun D."/>
            <person name="Schwartz K.J."/>
            <person name="Yoon K."/>
        </authorList>
    </citation>
    <scope>NUCLEOTIDE SEQUENCE [LARGE SCALE GENOMIC DNA]</scope>
    <source>
        <strain evidence="2">CDK2</strain>
    </source>
</reference>
<dbReference type="AlphaFoldDB" id="A0A0P7I2E1"/>
<dbReference type="Proteomes" id="UP000050535">
    <property type="component" value="Unassembled WGS sequence"/>
</dbReference>
<sequence length="47" mass="5165">MQYVCTECDTMARFGAETGPVNTECLVCEAVTRWEPAFEGEAQGVSF</sequence>
<dbReference type="EMBL" id="LGUC01000001">
    <property type="protein sequence ID" value="KPN31030.1"/>
    <property type="molecule type" value="Genomic_DNA"/>
</dbReference>
<gene>
    <name evidence="1" type="ORF">SY89_01772</name>
</gene>
<organism evidence="1 2">
    <name type="scientific">Halolamina pelagica</name>
    <dbReference type="NCBI Taxonomy" id="699431"/>
    <lineage>
        <taxon>Archaea</taxon>
        <taxon>Methanobacteriati</taxon>
        <taxon>Methanobacteriota</taxon>
        <taxon>Stenosarchaea group</taxon>
        <taxon>Halobacteria</taxon>
        <taxon>Halobacteriales</taxon>
        <taxon>Haloferacaceae</taxon>
    </lineage>
</organism>
<proteinExistence type="predicted"/>
<keyword evidence="2" id="KW-1185">Reference proteome</keyword>
<dbReference type="RefSeq" id="WP_189319134.1">
    <property type="nucleotide sequence ID" value="NZ_LGUC01000001.1"/>
</dbReference>
<evidence type="ECO:0000313" key="1">
    <source>
        <dbReference type="EMBL" id="KPN31030.1"/>
    </source>
</evidence>
<evidence type="ECO:0000313" key="2">
    <source>
        <dbReference type="Proteomes" id="UP000050535"/>
    </source>
</evidence>
<dbReference type="STRING" id="699431.SY89_01772"/>
<accession>A0A0P7I2E1</accession>
<protein>
    <submittedName>
        <fullName evidence="1">Uncharacterized protein</fullName>
    </submittedName>
</protein>
<name>A0A0P7I2E1_9EURY</name>
<comment type="caution">
    <text evidence="1">The sequence shown here is derived from an EMBL/GenBank/DDBJ whole genome shotgun (WGS) entry which is preliminary data.</text>
</comment>
<dbReference type="OrthoDB" id="255599at2157"/>